<evidence type="ECO:0000313" key="1">
    <source>
        <dbReference type="EMBL" id="AGB48849.1"/>
    </source>
</evidence>
<dbReference type="Proteomes" id="UP000010866">
    <property type="component" value="Chromosome"/>
</dbReference>
<dbReference type="STRING" id="867904.Metho_0584"/>
<keyword evidence="2" id="KW-1185">Reference proteome</keyword>
<proteinExistence type="predicted"/>
<name>L0KY04_METHD</name>
<dbReference type="RefSeq" id="WP_015324017.1">
    <property type="nucleotide sequence ID" value="NC_019977.1"/>
</dbReference>
<dbReference type="EMBL" id="CP003362">
    <property type="protein sequence ID" value="AGB48849.1"/>
    <property type="molecule type" value="Genomic_DNA"/>
</dbReference>
<organism evidence="1 2">
    <name type="scientific">Methanomethylovorans hollandica (strain DSM 15978 / NBRC 107637 / DMS1)</name>
    <dbReference type="NCBI Taxonomy" id="867904"/>
    <lineage>
        <taxon>Archaea</taxon>
        <taxon>Methanobacteriati</taxon>
        <taxon>Methanobacteriota</taxon>
        <taxon>Stenosarchaea group</taxon>
        <taxon>Methanomicrobia</taxon>
        <taxon>Methanosarcinales</taxon>
        <taxon>Methanosarcinaceae</taxon>
        <taxon>Methanomethylovorans</taxon>
    </lineage>
</organism>
<reference evidence="2" key="1">
    <citation type="submission" date="2012-02" db="EMBL/GenBank/DDBJ databases">
        <title>Complete sequence of chromosome of Methanomethylovorans hollandica DSM 15978.</title>
        <authorList>
            <person name="Lucas S."/>
            <person name="Copeland A."/>
            <person name="Lapidus A."/>
            <person name="Glavina del Rio T."/>
            <person name="Dalin E."/>
            <person name="Tice H."/>
            <person name="Bruce D."/>
            <person name="Goodwin L."/>
            <person name="Pitluck S."/>
            <person name="Peters L."/>
            <person name="Mikhailova N."/>
            <person name="Held B."/>
            <person name="Kyrpides N."/>
            <person name="Mavromatis K."/>
            <person name="Ivanova N."/>
            <person name="Brettin T."/>
            <person name="Detter J.C."/>
            <person name="Han C."/>
            <person name="Larimer F."/>
            <person name="Land M."/>
            <person name="Hauser L."/>
            <person name="Markowitz V."/>
            <person name="Cheng J.-F."/>
            <person name="Hugenholtz P."/>
            <person name="Woyke T."/>
            <person name="Wu D."/>
            <person name="Spring S."/>
            <person name="Schroeder M."/>
            <person name="Brambilla E."/>
            <person name="Klenk H.-P."/>
            <person name="Eisen J.A."/>
        </authorList>
    </citation>
    <scope>NUCLEOTIDE SEQUENCE [LARGE SCALE GENOMIC DNA]</scope>
    <source>
        <strain evidence="2">DSM 15978 / NBRC 107637 / DMS1</strain>
    </source>
</reference>
<dbReference type="AlphaFoldDB" id="L0KY04"/>
<dbReference type="HOGENOM" id="CLU_2748188_0_0_2"/>
<accession>L0KY04</accession>
<dbReference type="GeneID" id="55593005"/>
<evidence type="ECO:0000313" key="2">
    <source>
        <dbReference type="Proteomes" id="UP000010866"/>
    </source>
</evidence>
<gene>
    <name evidence="1" type="ordered locus">Metho_0584</name>
</gene>
<protein>
    <submittedName>
        <fullName evidence="1">Uncharacterized protein</fullName>
    </submittedName>
</protein>
<dbReference type="KEGG" id="mhz:Metho_0584"/>
<sequence>MYIILYGIIIDKVKGENNENKCLILKLYKLVLVELGLILLTKLIEPLSKKEMDGTCASKYTFTAPKTEYN</sequence>